<dbReference type="Proteomes" id="UP000183200">
    <property type="component" value="Unassembled WGS sequence"/>
</dbReference>
<dbReference type="Gene3D" id="3.40.50.1110">
    <property type="entry name" value="SGNH hydrolase"/>
    <property type="match status" value="1"/>
</dbReference>
<dbReference type="PANTHER" id="PTHR30383:SF5">
    <property type="entry name" value="SGNH HYDROLASE-TYPE ESTERASE DOMAIN-CONTAINING PROTEIN"/>
    <property type="match status" value="1"/>
</dbReference>
<evidence type="ECO:0000313" key="4">
    <source>
        <dbReference type="Proteomes" id="UP000183200"/>
    </source>
</evidence>
<reference evidence="4" key="1">
    <citation type="submission" date="2016-10" db="EMBL/GenBank/DDBJ databases">
        <authorList>
            <person name="Varghese N."/>
            <person name="Submissions S."/>
        </authorList>
    </citation>
    <scope>NUCLEOTIDE SEQUENCE [LARGE SCALE GENOMIC DNA]</scope>
    <source>
        <strain evidence="4">DSM 19110</strain>
    </source>
</reference>
<keyword evidence="4" id="KW-1185">Reference proteome</keyword>
<accession>A0A1H0H8A9</accession>
<dbReference type="RefSeq" id="WP_074612069.1">
    <property type="nucleotide sequence ID" value="NZ_FNGY01000012.1"/>
</dbReference>
<dbReference type="Pfam" id="PF13472">
    <property type="entry name" value="Lipase_GDSL_2"/>
    <property type="match status" value="1"/>
</dbReference>
<dbReference type="EMBL" id="FNGY01000012">
    <property type="protein sequence ID" value="SDO15372.1"/>
    <property type="molecule type" value="Genomic_DNA"/>
</dbReference>
<feature type="chain" id="PRO_5010165299" evidence="1">
    <location>
        <begin position="26"/>
        <end position="226"/>
    </location>
</feature>
<dbReference type="SUPFAM" id="SSF52266">
    <property type="entry name" value="SGNH hydrolase"/>
    <property type="match status" value="1"/>
</dbReference>
<name>A0A1H0H8A9_9SPHI</name>
<evidence type="ECO:0000313" key="3">
    <source>
        <dbReference type="EMBL" id="SDO15372.1"/>
    </source>
</evidence>
<keyword evidence="1" id="KW-0732">Signal</keyword>
<dbReference type="InterPro" id="IPR036514">
    <property type="entry name" value="SGNH_hydro_sf"/>
</dbReference>
<dbReference type="GO" id="GO:0004622">
    <property type="term" value="F:phosphatidylcholine lysophospholipase activity"/>
    <property type="evidence" value="ECO:0007669"/>
    <property type="project" value="TreeGrafter"/>
</dbReference>
<feature type="signal peptide" evidence="1">
    <location>
        <begin position="1"/>
        <end position="25"/>
    </location>
</feature>
<dbReference type="STRING" id="430522.BFS30_12435"/>
<dbReference type="PANTHER" id="PTHR30383">
    <property type="entry name" value="THIOESTERASE 1/PROTEASE 1/LYSOPHOSPHOLIPASE L1"/>
    <property type="match status" value="1"/>
</dbReference>
<dbReference type="InterPro" id="IPR051532">
    <property type="entry name" value="Ester_Hydrolysis_Enzymes"/>
</dbReference>
<dbReference type="AlphaFoldDB" id="A0A1H0H8A9"/>
<feature type="domain" description="SGNH hydrolase-type esterase" evidence="2">
    <location>
        <begin position="58"/>
        <end position="213"/>
    </location>
</feature>
<organism evidence="3 4">
    <name type="scientific">Pedobacter steynii</name>
    <dbReference type="NCBI Taxonomy" id="430522"/>
    <lineage>
        <taxon>Bacteria</taxon>
        <taxon>Pseudomonadati</taxon>
        <taxon>Bacteroidota</taxon>
        <taxon>Sphingobacteriia</taxon>
        <taxon>Sphingobacteriales</taxon>
        <taxon>Sphingobacteriaceae</taxon>
        <taxon>Pedobacter</taxon>
    </lineage>
</organism>
<gene>
    <name evidence="3" type="ORF">SAMN05421820_11262</name>
</gene>
<evidence type="ECO:0000256" key="1">
    <source>
        <dbReference type="SAM" id="SignalP"/>
    </source>
</evidence>
<evidence type="ECO:0000259" key="2">
    <source>
        <dbReference type="Pfam" id="PF13472"/>
    </source>
</evidence>
<dbReference type="InterPro" id="IPR013830">
    <property type="entry name" value="SGNH_hydro"/>
</dbReference>
<protein>
    <submittedName>
        <fullName evidence="3">Lysophospholipase L1</fullName>
    </submittedName>
</protein>
<dbReference type="OrthoDB" id="9790057at2"/>
<sequence>MKKVCYYLITGTCLIFLLAPFKLSAQNVKWDTTSRAKYYAEKLLKFKSDPISEQDFVFLGNSITAGANWATLLDLPNAKNRGISGDITFGVLDRLSEIIEANPRKIFILIGINDLSKGIPDSLILRNYKRMIGRIQKGSKSKIYFNTLLPVRYTGDKQVERNEHITWLNKEIRKLAGKRVTIIDLYPHFIDAENRLKENLTNDGLHLNAAGYQEWANLLKAGNYLK</sequence>
<proteinExistence type="predicted"/>